<dbReference type="AlphaFoldDB" id="A0AAV0ZD09"/>
<sequence>MNPPFLIINVRNVIHHLHPSNRTMPLLQSPLSFGSAQQSYIRCEMPDTAATHLKIPPPRVIAQPSRSLDVARPGHISVQVHFDVITFCFDHELVVFVCI</sequence>
<accession>A0AAV0ZD09</accession>
<organism evidence="1 2">
    <name type="scientific">Vicia faba</name>
    <name type="common">Broad bean</name>
    <name type="synonym">Faba vulgaris</name>
    <dbReference type="NCBI Taxonomy" id="3906"/>
    <lineage>
        <taxon>Eukaryota</taxon>
        <taxon>Viridiplantae</taxon>
        <taxon>Streptophyta</taxon>
        <taxon>Embryophyta</taxon>
        <taxon>Tracheophyta</taxon>
        <taxon>Spermatophyta</taxon>
        <taxon>Magnoliopsida</taxon>
        <taxon>eudicotyledons</taxon>
        <taxon>Gunneridae</taxon>
        <taxon>Pentapetalae</taxon>
        <taxon>rosids</taxon>
        <taxon>fabids</taxon>
        <taxon>Fabales</taxon>
        <taxon>Fabaceae</taxon>
        <taxon>Papilionoideae</taxon>
        <taxon>50 kb inversion clade</taxon>
        <taxon>NPAAA clade</taxon>
        <taxon>Hologalegina</taxon>
        <taxon>IRL clade</taxon>
        <taxon>Fabeae</taxon>
        <taxon>Vicia</taxon>
    </lineage>
</organism>
<dbReference type="Proteomes" id="UP001157006">
    <property type="component" value="Chromosome 1S"/>
</dbReference>
<keyword evidence="2" id="KW-1185">Reference proteome</keyword>
<protein>
    <submittedName>
        <fullName evidence="1">Uncharacterized protein</fullName>
    </submittedName>
</protein>
<reference evidence="1 2" key="1">
    <citation type="submission" date="2023-01" db="EMBL/GenBank/DDBJ databases">
        <authorList>
            <person name="Kreplak J."/>
        </authorList>
    </citation>
    <scope>NUCLEOTIDE SEQUENCE [LARGE SCALE GENOMIC DNA]</scope>
</reference>
<name>A0AAV0ZD09_VICFA</name>
<evidence type="ECO:0000313" key="1">
    <source>
        <dbReference type="EMBL" id="CAI8594285.1"/>
    </source>
</evidence>
<dbReference type="EMBL" id="OX451735">
    <property type="protein sequence ID" value="CAI8594285.1"/>
    <property type="molecule type" value="Genomic_DNA"/>
</dbReference>
<gene>
    <name evidence="1" type="ORF">VFH_I133560</name>
</gene>
<evidence type="ECO:0000313" key="2">
    <source>
        <dbReference type="Proteomes" id="UP001157006"/>
    </source>
</evidence>
<proteinExistence type="predicted"/>